<dbReference type="Pfam" id="PF13379">
    <property type="entry name" value="NMT1_2"/>
    <property type="match status" value="1"/>
</dbReference>
<evidence type="ECO:0000256" key="2">
    <source>
        <dbReference type="ARBA" id="ARBA00010742"/>
    </source>
</evidence>
<accession>A0A5C8PRA6</accession>
<dbReference type="RefSeq" id="WP_147846601.1">
    <property type="nucleotide sequence ID" value="NZ_VDUZ01000008.1"/>
</dbReference>
<keyword evidence="3 4" id="KW-0732">Signal</keyword>
<dbReference type="SUPFAM" id="SSF53850">
    <property type="entry name" value="Periplasmic binding protein-like II"/>
    <property type="match status" value="1"/>
</dbReference>
<comment type="subcellular location">
    <subcellularLocation>
        <location evidence="1">Periplasm</location>
    </subcellularLocation>
</comment>
<dbReference type="EMBL" id="VDUZ01000008">
    <property type="protein sequence ID" value="TXL77561.1"/>
    <property type="molecule type" value="Genomic_DNA"/>
</dbReference>
<dbReference type="Proteomes" id="UP000321638">
    <property type="component" value="Unassembled WGS sequence"/>
</dbReference>
<feature type="signal peptide" evidence="4">
    <location>
        <begin position="1"/>
        <end position="21"/>
    </location>
</feature>
<comment type="similarity">
    <text evidence="2">Belongs to the bacterial solute-binding protein SsuA/TauA family.</text>
</comment>
<dbReference type="Gene3D" id="3.40.190.10">
    <property type="entry name" value="Periplasmic binding protein-like II"/>
    <property type="match status" value="2"/>
</dbReference>
<dbReference type="PANTHER" id="PTHR30024:SF47">
    <property type="entry name" value="TAURINE-BINDING PERIPLASMIC PROTEIN"/>
    <property type="match status" value="1"/>
</dbReference>
<name>A0A5C8PRA6_9HYPH</name>
<evidence type="ECO:0000313" key="6">
    <source>
        <dbReference type="Proteomes" id="UP000321638"/>
    </source>
</evidence>
<reference evidence="5 6" key="1">
    <citation type="submission" date="2019-06" db="EMBL/GenBank/DDBJ databases">
        <title>New taxonomy in bacterial strain CC-CFT640, isolated from vineyard.</title>
        <authorList>
            <person name="Lin S.-Y."/>
            <person name="Tsai C.-F."/>
            <person name="Young C.-C."/>
        </authorList>
    </citation>
    <scope>NUCLEOTIDE SEQUENCE [LARGE SCALE GENOMIC DNA]</scope>
    <source>
        <strain evidence="5 6">CC-CFT640</strain>
    </source>
</reference>
<evidence type="ECO:0000256" key="4">
    <source>
        <dbReference type="SAM" id="SignalP"/>
    </source>
</evidence>
<feature type="chain" id="PRO_5023140169" evidence="4">
    <location>
        <begin position="22"/>
        <end position="332"/>
    </location>
</feature>
<gene>
    <name evidence="5" type="ORF">FHP25_09020</name>
</gene>
<keyword evidence="6" id="KW-1185">Reference proteome</keyword>
<protein>
    <submittedName>
        <fullName evidence="5">ABC transporter substrate-binding protein</fullName>
    </submittedName>
</protein>
<comment type="caution">
    <text evidence="5">The sequence shown here is derived from an EMBL/GenBank/DDBJ whole genome shotgun (WGS) entry which is preliminary data.</text>
</comment>
<evidence type="ECO:0000256" key="3">
    <source>
        <dbReference type="ARBA" id="ARBA00022729"/>
    </source>
</evidence>
<proteinExistence type="inferred from homology"/>
<dbReference type="GO" id="GO:0042597">
    <property type="term" value="C:periplasmic space"/>
    <property type="evidence" value="ECO:0007669"/>
    <property type="project" value="UniProtKB-SubCell"/>
</dbReference>
<dbReference type="PANTHER" id="PTHR30024">
    <property type="entry name" value="ALIPHATIC SULFONATES-BINDING PROTEIN-RELATED"/>
    <property type="match status" value="1"/>
</dbReference>
<dbReference type="AlphaFoldDB" id="A0A5C8PRA6"/>
<sequence>MNKTMGAFLLALSAWTLPARAETETASLAIPVLSLTFSPNYIAADKGFWRDQGLEVKFASIPGVGATNAVLAGSVDFTNTAASAFLRAVARGQKLVAIGNTLERVQIELVMSKAFLQARNFNPDGPVEERAKALKGAKIAVDAPNSIVHGYIRYAAKKAGLDPERDITVSPMAPPAMIAAMRSGQVDGLAMSRPWPSMMRQEGVGLTVLSSPQGDFAELHPFNYNLIVTRPGFCEAKPSVCRKLMAGFNQALAFMHDNVPETLAILGKRFDKTDPAMVKDAFDGVLAGTPRTATVKEIGFTHAQNYMAYAAIMQPEEMLKSFAGIYSNDYLK</sequence>
<organism evidence="5 6">
    <name type="scientific">Vineibacter terrae</name>
    <dbReference type="NCBI Taxonomy" id="2586908"/>
    <lineage>
        <taxon>Bacteria</taxon>
        <taxon>Pseudomonadati</taxon>
        <taxon>Pseudomonadota</taxon>
        <taxon>Alphaproteobacteria</taxon>
        <taxon>Hyphomicrobiales</taxon>
        <taxon>Vineibacter</taxon>
    </lineage>
</organism>
<evidence type="ECO:0000313" key="5">
    <source>
        <dbReference type="EMBL" id="TXL77561.1"/>
    </source>
</evidence>
<dbReference type="OrthoDB" id="9771642at2"/>
<evidence type="ECO:0000256" key="1">
    <source>
        <dbReference type="ARBA" id="ARBA00004418"/>
    </source>
</evidence>